<dbReference type="InterPro" id="IPR003738">
    <property type="entry name" value="SRAP"/>
</dbReference>
<dbReference type="EC" id="3.4.-.-" evidence="8"/>
<evidence type="ECO:0000256" key="7">
    <source>
        <dbReference type="ARBA" id="ARBA00023239"/>
    </source>
</evidence>
<evidence type="ECO:0000256" key="2">
    <source>
        <dbReference type="ARBA" id="ARBA00022670"/>
    </source>
</evidence>
<organism evidence="9 10">
    <name type="scientific">Kribbella orskensis</name>
    <dbReference type="NCBI Taxonomy" id="2512216"/>
    <lineage>
        <taxon>Bacteria</taxon>
        <taxon>Bacillati</taxon>
        <taxon>Actinomycetota</taxon>
        <taxon>Actinomycetes</taxon>
        <taxon>Propionibacteriales</taxon>
        <taxon>Kribbellaceae</taxon>
        <taxon>Kribbella</taxon>
    </lineage>
</organism>
<keyword evidence="2 8" id="KW-0645">Protease</keyword>
<evidence type="ECO:0000256" key="5">
    <source>
        <dbReference type="ARBA" id="ARBA00023124"/>
    </source>
</evidence>
<comment type="caution">
    <text evidence="9">The sequence shown here is derived from an EMBL/GenBank/DDBJ whole genome shotgun (WGS) entry which is preliminary data.</text>
</comment>
<proteinExistence type="inferred from homology"/>
<evidence type="ECO:0000256" key="4">
    <source>
        <dbReference type="ARBA" id="ARBA00022801"/>
    </source>
</evidence>
<dbReference type="SUPFAM" id="SSF143081">
    <property type="entry name" value="BB1717-like"/>
    <property type="match status" value="1"/>
</dbReference>
<dbReference type="PANTHER" id="PTHR13604:SF0">
    <property type="entry name" value="ABASIC SITE PROCESSING PROTEIN HMCES"/>
    <property type="match status" value="1"/>
</dbReference>
<dbReference type="InterPro" id="IPR036590">
    <property type="entry name" value="SRAP-like"/>
</dbReference>
<keyword evidence="4 8" id="KW-0378">Hydrolase</keyword>
<keyword evidence="10" id="KW-1185">Reference proteome</keyword>
<accession>A0ABY2B8Z9</accession>
<reference evidence="9 10" key="1">
    <citation type="journal article" date="2015" name="Stand. Genomic Sci.">
        <title>Genomic Encyclopedia of Bacterial and Archaeal Type Strains, Phase III: the genomes of soil and plant-associated and newly described type strains.</title>
        <authorList>
            <person name="Whitman W.B."/>
            <person name="Woyke T."/>
            <person name="Klenk H.P."/>
            <person name="Zhou Y."/>
            <person name="Lilburn T.G."/>
            <person name="Beck B.J."/>
            <person name="De Vos P."/>
            <person name="Vandamme P."/>
            <person name="Eisen J.A."/>
            <person name="Garrity G."/>
            <person name="Hugenholtz P."/>
            <person name="Kyrpides N.C."/>
        </authorList>
    </citation>
    <scope>NUCLEOTIDE SEQUENCE [LARGE SCALE GENOMIC DNA]</scope>
    <source>
        <strain evidence="9 10">VKM Ac-2538</strain>
    </source>
</reference>
<dbReference type="Pfam" id="PF02586">
    <property type="entry name" value="SRAP"/>
    <property type="match status" value="1"/>
</dbReference>
<keyword evidence="3" id="KW-0227">DNA damage</keyword>
<keyword evidence="7" id="KW-0456">Lyase</keyword>
<keyword evidence="5" id="KW-0190">Covalent protein-DNA linkage</keyword>
<evidence type="ECO:0000256" key="3">
    <source>
        <dbReference type="ARBA" id="ARBA00022763"/>
    </source>
</evidence>
<comment type="similarity">
    <text evidence="1 8">Belongs to the SOS response-associated peptidase family.</text>
</comment>
<keyword evidence="6" id="KW-0238">DNA-binding</keyword>
<evidence type="ECO:0000256" key="6">
    <source>
        <dbReference type="ARBA" id="ARBA00023125"/>
    </source>
</evidence>
<gene>
    <name evidence="9" type="ORF">EV644_12767</name>
</gene>
<dbReference type="Proteomes" id="UP000295818">
    <property type="component" value="Unassembled WGS sequence"/>
</dbReference>
<dbReference type="PANTHER" id="PTHR13604">
    <property type="entry name" value="DC12-RELATED"/>
    <property type="match status" value="1"/>
</dbReference>
<evidence type="ECO:0000313" key="9">
    <source>
        <dbReference type="EMBL" id="TCO12176.1"/>
    </source>
</evidence>
<evidence type="ECO:0000256" key="1">
    <source>
        <dbReference type="ARBA" id="ARBA00008136"/>
    </source>
</evidence>
<sequence>MVNARAETVHEKPSFRAAFKSRRALIPVDAFYEWLETEQISESSGKPLKQPFALRPAGGESLALAGLYEFWRDKSKPDDDPDAWVPTYTIITTTATDEVGRIHDRMPMAIAKAHWDDWLDPRNQATDDLLALMAPPLDGSLEMYAVSTAVNNVRNNGPDLLQPLEVS</sequence>
<protein>
    <recommendedName>
        <fullName evidence="8">Abasic site processing protein</fullName>
        <ecNumber evidence="8">3.4.-.-</ecNumber>
    </recommendedName>
</protein>
<dbReference type="EMBL" id="SLWM01000027">
    <property type="protein sequence ID" value="TCO12176.1"/>
    <property type="molecule type" value="Genomic_DNA"/>
</dbReference>
<evidence type="ECO:0000256" key="8">
    <source>
        <dbReference type="RuleBase" id="RU364100"/>
    </source>
</evidence>
<evidence type="ECO:0000313" key="10">
    <source>
        <dbReference type="Proteomes" id="UP000295818"/>
    </source>
</evidence>
<name>A0ABY2B8Z9_9ACTN</name>
<dbReference type="Gene3D" id="3.90.1680.10">
    <property type="entry name" value="SOS response associated peptidase-like"/>
    <property type="match status" value="1"/>
</dbReference>